<dbReference type="InterPro" id="IPR011990">
    <property type="entry name" value="TPR-like_helical_dom_sf"/>
</dbReference>
<dbReference type="InterPro" id="IPR019734">
    <property type="entry name" value="TPR_rpt"/>
</dbReference>
<dbReference type="AlphaFoldDB" id="A0A2N3LBX0"/>
<dbReference type="GO" id="GO:1990063">
    <property type="term" value="C:Bam protein complex"/>
    <property type="evidence" value="ECO:0007669"/>
    <property type="project" value="TreeGrafter"/>
</dbReference>
<evidence type="ECO:0000256" key="3">
    <source>
        <dbReference type="ARBA" id="ARBA00023139"/>
    </source>
</evidence>
<keyword evidence="3 6" id="KW-0564">Palmitate</keyword>
<evidence type="ECO:0000313" key="10">
    <source>
        <dbReference type="EMBL" id="PKR60246.1"/>
    </source>
</evidence>
<accession>A0A2N3LBX0</accession>
<dbReference type="InterPro" id="IPR017689">
    <property type="entry name" value="BamD"/>
</dbReference>
<evidence type="ECO:0000256" key="1">
    <source>
        <dbReference type="ARBA" id="ARBA00022729"/>
    </source>
</evidence>
<keyword evidence="11" id="KW-1185">Reference proteome</keyword>
<dbReference type="RefSeq" id="WP_101299580.1">
    <property type="nucleotide sequence ID" value="NZ_NXGX01000001.1"/>
</dbReference>
<organism evidence="10 11">
    <name type="scientific">Thalassospira lohafexi</name>
    <dbReference type="NCBI Taxonomy" id="744227"/>
    <lineage>
        <taxon>Bacteria</taxon>
        <taxon>Pseudomonadati</taxon>
        <taxon>Pseudomonadota</taxon>
        <taxon>Alphaproteobacteria</taxon>
        <taxon>Rhodospirillales</taxon>
        <taxon>Thalassospiraceae</taxon>
        <taxon>Thalassospira</taxon>
    </lineage>
</organism>
<feature type="chain" id="PRO_5015014857" description="Outer membrane protein assembly factor BamD" evidence="8">
    <location>
        <begin position="28"/>
        <end position="276"/>
    </location>
</feature>
<comment type="similarity">
    <text evidence="6">Belongs to the BamD family.</text>
</comment>
<dbReference type="PANTHER" id="PTHR37423:SF1">
    <property type="entry name" value="OUTER MEMBRANE PROTEIN ASSEMBLY FACTOR BAMD"/>
    <property type="match status" value="1"/>
</dbReference>
<reference evidence="10 11" key="1">
    <citation type="submission" date="2017-09" db="EMBL/GenBank/DDBJ databases">
        <title>Biodiversity and function of Thalassospira species in the particle-attached aromatic-hydrocarbon-degrading consortia from the surface seawater of the China South Sea.</title>
        <authorList>
            <person name="Dong C."/>
            <person name="Lai Q."/>
            <person name="Shao Z."/>
        </authorList>
    </citation>
    <scope>NUCLEOTIDE SEQUENCE [LARGE SCALE GENOMIC DNA]</scope>
    <source>
        <strain evidence="10 11">139Z-12</strain>
    </source>
</reference>
<evidence type="ECO:0000256" key="8">
    <source>
        <dbReference type="SAM" id="SignalP"/>
    </source>
</evidence>
<dbReference type="CDD" id="cd15830">
    <property type="entry name" value="BamD"/>
    <property type="match status" value="1"/>
</dbReference>
<feature type="repeat" description="TPR" evidence="7">
    <location>
        <begin position="73"/>
        <end position="106"/>
    </location>
</feature>
<protein>
    <recommendedName>
        <fullName evidence="6">Outer membrane protein assembly factor BamD</fullName>
    </recommendedName>
</protein>
<keyword evidence="2 6" id="KW-0472">Membrane</keyword>
<dbReference type="GO" id="GO:0051205">
    <property type="term" value="P:protein insertion into membrane"/>
    <property type="evidence" value="ECO:0007669"/>
    <property type="project" value="UniProtKB-UniRule"/>
</dbReference>
<gene>
    <name evidence="6" type="primary">bamD</name>
    <name evidence="10" type="ORF">COO92_02480</name>
</gene>
<dbReference type="PROSITE" id="PS50005">
    <property type="entry name" value="TPR"/>
    <property type="match status" value="1"/>
</dbReference>
<keyword evidence="5 6" id="KW-0449">Lipoprotein</keyword>
<dbReference type="SUPFAM" id="SSF48452">
    <property type="entry name" value="TPR-like"/>
    <property type="match status" value="1"/>
</dbReference>
<evidence type="ECO:0000256" key="4">
    <source>
        <dbReference type="ARBA" id="ARBA00023237"/>
    </source>
</evidence>
<dbReference type="EMBL" id="NXGX01000001">
    <property type="protein sequence ID" value="PKR60246.1"/>
    <property type="molecule type" value="Genomic_DNA"/>
</dbReference>
<evidence type="ECO:0000256" key="2">
    <source>
        <dbReference type="ARBA" id="ARBA00023136"/>
    </source>
</evidence>
<evidence type="ECO:0000256" key="7">
    <source>
        <dbReference type="PROSITE-ProRule" id="PRU00339"/>
    </source>
</evidence>
<evidence type="ECO:0000256" key="5">
    <source>
        <dbReference type="ARBA" id="ARBA00023288"/>
    </source>
</evidence>
<comment type="function">
    <text evidence="6">Part of the outer membrane protein assembly complex, which is involved in assembly and insertion of beta-barrel proteins into the outer membrane.</text>
</comment>
<dbReference type="HAMAP" id="MF_00922">
    <property type="entry name" value="OM_assembly_BamD"/>
    <property type="match status" value="1"/>
</dbReference>
<name>A0A2N3LBX0_9PROT</name>
<dbReference type="Gene3D" id="1.25.40.10">
    <property type="entry name" value="Tetratricopeptide repeat domain"/>
    <property type="match status" value="1"/>
</dbReference>
<keyword evidence="7" id="KW-0802">TPR repeat</keyword>
<dbReference type="PANTHER" id="PTHR37423">
    <property type="entry name" value="SOLUBLE LYTIC MUREIN TRANSGLYCOSYLASE-RELATED"/>
    <property type="match status" value="1"/>
</dbReference>
<dbReference type="GO" id="GO:0043165">
    <property type="term" value="P:Gram-negative-bacterium-type cell outer membrane assembly"/>
    <property type="evidence" value="ECO:0007669"/>
    <property type="project" value="UniProtKB-UniRule"/>
</dbReference>
<dbReference type="NCBIfam" id="TIGR03302">
    <property type="entry name" value="OM_YfiO"/>
    <property type="match status" value="1"/>
</dbReference>
<evidence type="ECO:0000313" key="11">
    <source>
        <dbReference type="Proteomes" id="UP000233332"/>
    </source>
</evidence>
<proteinExistence type="inferred from homology"/>
<comment type="subcellular location">
    <subcellularLocation>
        <location evidence="6">Cell outer membrane</location>
        <topology evidence="6">Lipid-anchor</topology>
    </subcellularLocation>
</comment>
<evidence type="ECO:0000259" key="9">
    <source>
        <dbReference type="Pfam" id="PF13525"/>
    </source>
</evidence>
<evidence type="ECO:0000256" key="6">
    <source>
        <dbReference type="HAMAP-Rule" id="MF_00922"/>
    </source>
</evidence>
<dbReference type="PROSITE" id="PS51257">
    <property type="entry name" value="PROKAR_LIPOPROTEIN"/>
    <property type="match status" value="1"/>
</dbReference>
<feature type="signal peptide" evidence="8">
    <location>
        <begin position="1"/>
        <end position="27"/>
    </location>
</feature>
<sequence length="276" mass="31242">MLSTVRAKNIIAICGMAILLAACSSNDAPEYVERPVSELYNSAQDLLDAKEYQQAAEAFDEVERQHPYSVWATKATLMSAYAYYQDNKYDDAISAIDRFISLHPANPDVPYAYYLKALSYYEQISDVGRDQQMTQDAMQALDDIIRRFPDSKYARDAKLKKDLTVDHLAGKEMSVGRYYQDRQEFLAAINRFKSVLDKYQTTTHVPEALARLTECYLALGLEGEAKRTASVLGHNFPGSEYYSDSYALLVDDDTIKAAQDDKSWWDSATQSVSDLF</sequence>
<dbReference type="Proteomes" id="UP000233332">
    <property type="component" value="Unassembled WGS sequence"/>
</dbReference>
<comment type="subunit">
    <text evidence="6">Part of the Bam complex.</text>
</comment>
<dbReference type="InterPro" id="IPR039565">
    <property type="entry name" value="BamD-like"/>
</dbReference>
<keyword evidence="4 6" id="KW-0998">Cell outer membrane</keyword>
<dbReference type="Pfam" id="PF13525">
    <property type="entry name" value="YfiO"/>
    <property type="match status" value="1"/>
</dbReference>
<comment type="caution">
    <text evidence="10">The sequence shown here is derived from an EMBL/GenBank/DDBJ whole genome shotgun (WGS) entry which is preliminary data.</text>
</comment>
<keyword evidence="1 6" id="KW-0732">Signal</keyword>
<feature type="domain" description="Outer membrane lipoprotein BamD-like" evidence="9">
    <location>
        <begin position="34"/>
        <end position="228"/>
    </location>
</feature>